<accession>A0ABS6AGS7</accession>
<dbReference type="Proteomes" id="UP001166191">
    <property type="component" value="Unassembled WGS sequence"/>
</dbReference>
<keyword evidence="6" id="KW-1185">Reference proteome</keyword>
<organism evidence="5 6">
    <name type="scientific">Paracoccus marinaquae</name>
    <dbReference type="NCBI Taxonomy" id="2841926"/>
    <lineage>
        <taxon>Bacteria</taxon>
        <taxon>Pseudomonadati</taxon>
        <taxon>Pseudomonadota</taxon>
        <taxon>Alphaproteobacteria</taxon>
        <taxon>Rhodobacterales</taxon>
        <taxon>Paracoccaceae</taxon>
        <taxon>Paracoccus</taxon>
    </lineage>
</organism>
<dbReference type="InterPro" id="IPR025996">
    <property type="entry name" value="MT1864/Rv1816-like_C"/>
</dbReference>
<proteinExistence type="predicted"/>
<dbReference type="RefSeq" id="WP_216032477.1">
    <property type="nucleotide sequence ID" value="NZ_JAHKNG010000008.1"/>
</dbReference>
<evidence type="ECO:0000256" key="1">
    <source>
        <dbReference type="ARBA" id="ARBA00023015"/>
    </source>
</evidence>
<evidence type="ECO:0000313" key="6">
    <source>
        <dbReference type="Proteomes" id="UP001166191"/>
    </source>
</evidence>
<protein>
    <submittedName>
        <fullName evidence="5">WHG domain-containing protein</fullName>
    </submittedName>
</protein>
<dbReference type="EMBL" id="JAHKNG010000008">
    <property type="protein sequence ID" value="MBU3029792.1"/>
    <property type="molecule type" value="Genomic_DNA"/>
</dbReference>
<evidence type="ECO:0000313" key="5">
    <source>
        <dbReference type="EMBL" id="MBU3029792.1"/>
    </source>
</evidence>
<feature type="region of interest" description="Disordered" evidence="3">
    <location>
        <begin position="1"/>
        <end position="21"/>
    </location>
</feature>
<feature type="domain" description="HTH-type transcriptional regulator MT1864/Rv1816-like C-terminal" evidence="4">
    <location>
        <begin position="112"/>
        <end position="206"/>
    </location>
</feature>
<keyword evidence="2" id="KW-0804">Transcription</keyword>
<reference evidence="5" key="1">
    <citation type="submission" date="2021-06" db="EMBL/GenBank/DDBJ databases">
        <title>Paracoccus bacterium XHP0099 sp. nov., isolated from the surface waters of the Yellow Sea.</title>
        <authorList>
            <person name="Xue H."/>
            <person name="Zhang D."/>
        </authorList>
    </citation>
    <scope>NUCLEOTIDE SEQUENCE</scope>
    <source>
        <strain evidence="5">XHP0099</strain>
    </source>
</reference>
<evidence type="ECO:0000256" key="2">
    <source>
        <dbReference type="ARBA" id="ARBA00023163"/>
    </source>
</evidence>
<comment type="caution">
    <text evidence="5">The sequence shown here is derived from an EMBL/GenBank/DDBJ whole genome shotgun (WGS) entry which is preliminary data.</text>
</comment>
<keyword evidence="1" id="KW-0805">Transcription regulation</keyword>
<dbReference type="Pfam" id="PF13305">
    <property type="entry name" value="TetR_C_33"/>
    <property type="match status" value="1"/>
</dbReference>
<sequence>MSLDDHPAPAGATPGFEDGPMSKHQRIAEGLGLHGRTIVAMLDLLERGQTTLPQLDAVAEALEVPLEDVQRIFPDIHAVMVAAAEQALVLLIDNCVKAVVKVDPEDAVAQFTALGDAYIDWASVYHAQFRLLSDDRLLDTLGTPQLRRYLDSLTELMTRMLERAQQSGRLSPDENIHLMVLSSRTFAYGLARMVIDHRMAEWYPDAAPIEAAKVVLHDFVRRFARGSLRRQR</sequence>
<evidence type="ECO:0000259" key="4">
    <source>
        <dbReference type="Pfam" id="PF13305"/>
    </source>
</evidence>
<gene>
    <name evidence="5" type="ORF">KNW02_06615</name>
</gene>
<evidence type="ECO:0000256" key="3">
    <source>
        <dbReference type="SAM" id="MobiDB-lite"/>
    </source>
</evidence>
<name>A0ABS6AGS7_9RHOB</name>